<dbReference type="SUPFAM" id="SSF52317">
    <property type="entry name" value="Class I glutamine amidotransferase-like"/>
    <property type="match status" value="1"/>
</dbReference>
<dbReference type="CDD" id="cd03135">
    <property type="entry name" value="GATase1_DJ-1"/>
    <property type="match status" value="1"/>
</dbReference>
<organism evidence="2 3">
    <name type="scientific">Keratinibaculum paraultunense</name>
    <dbReference type="NCBI Taxonomy" id="1278232"/>
    <lineage>
        <taxon>Bacteria</taxon>
        <taxon>Bacillati</taxon>
        <taxon>Bacillota</taxon>
        <taxon>Tissierellia</taxon>
        <taxon>Tissierellales</taxon>
        <taxon>Tepidimicrobiaceae</taxon>
        <taxon>Keratinibaculum</taxon>
    </lineage>
</organism>
<proteinExistence type="predicted"/>
<dbReference type="Proteomes" id="UP000294567">
    <property type="component" value="Unassembled WGS sequence"/>
</dbReference>
<dbReference type="InterPro" id="IPR029062">
    <property type="entry name" value="Class_I_gatase-like"/>
</dbReference>
<dbReference type="EMBL" id="SMAE01000010">
    <property type="protein sequence ID" value="TCS87611.1"/>
    <property type="molecule type" value="Genomic_DNA"/>
</dbReference>
<dbReference type="GO" id="GO:0005737">
    <property type="term" value="C:cytoplasm"/>
    <property type="evidence" value="ECO:0007669"/>
    <property type="project" value="TreeGrafter"/>
</dbReference>
<gene>
    <name evidence="2" type="ORF">EDD65_11045</name>
</gene>
<dbReference type="InterPro" id="IPR050325">
    <property type="entry name" value="Prot/Nucl_acid_deglycase"/>
</dbReference>
<comment type="caution">
    <text evidence="2">The sequence shown here is derived from an EMBL/GenBank/DDBJ whole genome shotgun (WGS) entry which is preliminary data.</text>
</comment>
<dbReference type="Pfam" id="PF01965">
    <property type="entry name" value="DJ-1_PfpI"/>
    <property type="match status" value="1"/>
</dbReference>
<feature type="domain" description="DJ-1/PfpI" evidence="1">
    <location>
        <begin position="2"/>
        <end position="164"/>
    </location>
</feature>
<keyword evidence="3" id="KW-1185">Reference proteome</keyword>
<evidence type="ECO:0000313" key="3">
    <source>
        <dbReference type="Proteomes" id="UP000294567"/>
    </source>
</evidence>
<dbReference type="InterPro" id="IPR002818">
    <property type="entry name" value="DJ-1/PfpI"/>
</dbReference>
<reference evidence="2 3" key="1">
    <citation type="submission" date="2019-03" db="EMBL/GenBank/DDBJ databases">
        <title>Genomic Encyclopedia of Type Strains, Phase IV (KMG-IV): sequencing the most valuable type-strain genomes for metagenomic binning, comparative biology and taxonomic classification.</title>
        <authorList>
            <person name="Goeker M."/>
        </authorList>
    </citation>
    <scope>NUCLEOTIDE SEQUENCE [LARGE SCALE GENOMIC DNA]</scope>
    <source>
        <strain evidence="2 3">DSM 26752</strain>
    </source>
</reference>
<dbReference type="Gene3D" id="3.40.50.880">
    <property type="match status" value="1"/>
</dbReference>
<evidence type="ECO:0000259" key="1">
    <source>
        <dbReference type="Pfam" id="PF01965"/>
    </source>
</evidence>
<dbReference type="PANTHER" id="PTHR48094">
    <property type="entry name" value="PROTEIN/NUCLEIC ACID DEGLYCASE DJ-1-RELATED"/>
    <property type="match status" value="1"/>
</dbReference>
<dbReference type="AlphaFoldDB" id="A0A4R3KSZ5"/>
<dbReference type="InterPro" id="IPR006287">
    <property type="entry name" value="DJ-1"/>
</dbReference>
<dbReference type="RefSeq" id="WP_132028627.1">
    <property type="nucleotide sequence ID" value="NZ_CP068564.1"/>
</dbReference>
<name>A0A4R3KSZ5_9FIRM</name>
<dbReference type="OrthoDB" id="9800516at2"/>
<accession>A0A4R3KSZ5</accession>
<dbReference type="PANTHER" id="PTHR48094:SF12">
    <property type="entry name" value="PARKINSON DISEASE PROTEIN 7 HOMOLOG"/>
    <property type="match status" value="1"/>
</dbReference>
<sequence>MKRVIVFLAEGFEEVEAFTVVDYLRRKDIVVDTCSIGEKNVQGAHKIIVEADKKIDEINNSNDYDGLVIPGGIPGATNLRDDERVIKLVKEFNEEGKIIAAICAGPIVLQRAGIIKGKKVTSYPGFEEDLKESIYKEDLVVQDGNIITARGPAVAVCFAMKLVENLIGKEKASELRKEILLDMVEESIKNKK</sequence>
<dbReference type="SMR" id="A0A4R3KSZ5"/>
<evidence type="ECO:0000313" key="2">
    <source>
        <dbReference type="EMBL" id="TCS87611.1"/>
    </source>
</evidence>
<protein>
    <submittedName>
        <fullName evidence="2">4-methyl-5(B-hydroxyethyl)-thiazole monophosphate biosynthesis</fullName>
    </submittedName>
</protein>
<dbReference type="NCBIfam" id="TIGR01383">
    <property type="entry name" value="not_thiJ"/>
    <property type="match status" value="1"/>
</dbReference>